<accession>A0A1B4V2K3</accession>
<feature type="region of interest" description="Disordered" evidence="1">
    <location>
        <begin position="273"/>
        <end position="294"/>
    </location>
</feature>
<gene>
    <name evidence="3" type="ORF">SVA_0090</name>
</gene>
<dbReference type="PANTHER" id="PTHR13832:SF827">
    <property type="entry name" value="PROTEIN PHOSPHATASE 1L"/>
    <property type="match status" value="1"/>
</dbReference>
<reference evidence="3 4" key="1">
    <citation type="submission" date="2015-08" db="EMBL/GenBank/DDBJ databases">
        <title>Complete genome sequence of Sulfurifustis variabilis.</title>
        <authorList>
            <person name="Miura A."/>
            <person name="Kojima H."/>
            <person name="Fukui M."/>
        </authorList>
    </citation>
    <scope>NUCLEOTIDE SEQUENCE [LARGE SCALE GENOMIC DNA]</scope>
    <source>
        <strain evidence="4">skN76</strain>
    </source>
</reference>
<keyword evidence="4" id="KW-1185">Reference proteome</keyword>
<proteinExistence type="predicted"/>
<organism evidence="3 4">
    <name type="scientific">Sulfurifustis variabilis</name>
    <dbReference type="NCBI Taxonomy" id="1675686"/>
    <lineage>
        <taxon>Bacteria</taxon>
        <taxon>Pseudomonadati</taxon>
        <taxon>Pseudomonadota</taxon>
        <taxon>Gammaproteobacteria</taxon>
        <taxon>Acidiferrobacterales</taxon>
        <taxon>Acidiferrobacteraceae</taxon>
        <taxon>Sulfurifustis</taxon>
    </lineage>
</organism>
<dbReference type="OrthoDB" id="9801841at2"/>
<dbReference type="KEGG" id="sva:SVA_0090"/>
<evidence type="ECO:0000313" key="3">
    <source>
        <dbReference type="EMBL" id="BAU46672.1"/>
    </source>
</evidence>
<dbReference type="AlphaFoldDB" id="A0A1B4V2K3"/>
<dbReference type="RefSeq" id="WP_096457218.1">
    <property type="nucleotide sequence ID" value="NZ_AP014936.1"/>
</dbReference>
<feature type="compositionally biased region" description="Low complexity" evidence="1">
    <location>
        <begin position="275"/>
        <end position="288"/>
    </location>
</feature>
<dbReference type="SMART" id="SM00331">
    <property type="entry name" value="PP2C_SIG"/>
    <property type="match status" value="1"/>
</dbReference>
<evidence type="ECO:0000259" key="2">
    <source>
        <dbReference type="PROSITE" id="PS51746"/>
    </source>
</evidence>
<dbReference type="GO" id="GO:0004722">
    <property type="term" value="F:protein serine/threonine phosphatase activity"/>
    <property type="evidence" value="ECO:0007669"/>
    <property type="project" value="InterPro"/>
</dbReference>
<dbReference type="SMART" id="SM00332">
    <property type="entry name" value="PP2Cc"/>
    <property type="match status" value="1"/>
</dbReference>
<dbReference type="EMBL" id="AP014936">
    <property type="protein sequence ID" value="BAU46672.1"/>
    <property type="molecule type" value="Genomic_DNA"/>
</dbReference>
<dbReference type="InterPro" id="IPR001932">
    <property type="entry name" value="PPM-type_phosphatase-like_dom"/>
</dbReference>
<name>A0A1B4V2K3_9GAMM</name>
<dbReference type="InterPro" id="IPR036457">
    <property type="entry name" value="PPM-type-like_dom_sf"/>
</dbReference>
<dbReference type="CDD" id="cd00143">
    <property type="entry name" value="PP2Cc"/>
    <property type="match status" value="1"/>
</dbReference>
<dbReference type="InterPro" id="IPR015655">
    <property type="entry name" value="PP2C"/>
</dbReference>
<evidence type="ECO:0000313" key="4">
    <source>
        <dbReference type="Proteomes" id="UP000218899"/>
    </source>
</evidence>
<protein>
    <submittedName>
        <fullName evidence="3">Phosphatase</fullName>
    </submittedName>
</protein>
<evidence type="ECO:0000256" key="1">
    <source>
        <dbReference type="SAM" id="MobiDB-lite"/>
    </source>
</evidence>
<feature type="domain" description="PPM-type phosphatase" evidence="2">
    <location>
        <begin position="2"/>
        <end position="243"/>
    </location>
</feature>
<dbReference type="SUPFAM" id="SSF81606">
    <property type="entry name" value="PP2C-like"/>
    <property type="match status" value="1"/>
</dbReference>
<dbReference type="Gene3D" id="3.60.40.10">
    <property type="entry name" value="PPM-type phosphatase domain"/>
    <property type="match status" value="1"/>
</dbReference>
<dbReference type="PROSITE" id="PS51746">
    <property type="entry name" value="PPM_2"/>
    <property type="match status" value="1"/>
</dbReference>
<dbReference type="Proteomes" id="UP000218899">
    <property type="component" value="Chromosome"/>
</dbReference>
<sequence length="312" mass="34112">MKYQLAQLSVGGGRAANEDRVGTAERDNAVLLVVADGLGGHSGGELASQTLVETVLRVFQGVKQPRLSDPFSFLALTILKAHGSVAARAKMHVPPLEARTTCVVCLVQDGYAYWAHVGDSRLYHFRDGKLLVRTEDHTTIEELRRDGVITEEEMANHPRKSLLLRSVGGPSPPRISLGDEVALHTGDVLLLCSDGLWEALRAEEIAAALRRPRVDEAVEEMVLAAEKRMGDACDNVSAVCLRWEDRLTKSLPLQPPRPAQVDAAQLWRGAAAKVAAQRSPRPAAPAGAKRQDRIESEIQELEEYLRRLESKG</sequence>
<dbReference type="Pfam" id="PF13672">
    <property type="entry name" value="PP2C_2"/>
    <property type="match status" value="1"/>
</dbReference>
<dbReference type="PANTHER" id="PTHR13832">
    <property type="entry name" value="PROTEIN PHOSPHATASE 2C"/>
    <property type="match status" value="1"/>
</dbReference>